<sequence>MTRRLIALLLACCPLAAAAATAVDVPLDPAVIAKLPSVPVRTVVHEKKLECQGVSLLALLRASGAMPGTPLRGPELARVVVVGARDGYRAAFALAELDPSLGAREVVLTNRCNGSALDAHDGPWRLVVPGDSRPARSVRQVESIRVVDAP</sequence>
<reference evidence="2 3" key="1">
    <citation type="submission" date="2020-11" db="EMBL/GenBank/DDBJ databases">
        <title>Draft Genome Sequence and Secondary Metabolite Biosynthetic Potential of the Lysobacter niastensis Type strain DSM 18481.</title>
        <authorList>
            <person name="Turrini P."/>
            <person name="Artuso I."/>
            <person name="Tescari M."/>
            <person name="Lugli G.A."/>
            <person name="Frangipani E."/>
            <person name="Ventura M."/>
            <person name="Visca P."/>
        </authorList>
    </citation>
    <scope>NUCLEOTIDE SEQUENCE [LARGE SCALE GENOMIC DNA]</scope>
    <source>
        <strain evidence="2 3">DSM 18481</strain>
    </source>
</reference>
<comment type="caution">
    <text evidence="2">The sequence shown here is derived from an EMBL/GenBank/DDBJ whole genome shotgun (WGS) entry which is preliminary data.</text>
</comment>
<keyword evidence="3" id="KW-1185">Reference proteome</keyword>
<organism evidence="2 3">
    <name type="scientific">Lysobacter niastensis</name>
    <dbReference type="NCBI Taxonomy" id="380629"/>
    <lineage>
        <taxon>Bacteria</taxon>
        <taxon>Pseudomonadati</taxon>
        <taxon>Pseudomonadota</taxon>
        <taxon>Gammaproteobacteria</taxon>
        <taxon>Lysobacterales</taxon>
        <taxon>Lysobacteraceae</taxon>
        <taxon>Lysobacter</taxon>
    </lineage>
</organism>
<dbReference type="Gene3D" id="3.90.420.10">
    <property type="entry name" value="Oxidoreductase, molybdopterin-binding domain"/>
    <property type="match status" value="1"/>
</dbReference>
<evidence type="ECO:0000313" key="2">
    <source>
        <dbReference type="EMBL" id="MBF6022454.1"/>
    </source>
</evidence>
<evidence type="ECO:0000256" key="1">
    <source>
        <dbReference type="SAM" id="SignalP"/>
    </source>
</evidence>
<protein>
    <submittedName>
        <fullName evidence="2">Molybdopterin-binding oxidoreductase</fullName>
    </submittedName>
</protein>
<evidence type="ECO:0000313" key="3">
    <source>
        <dbReference type="Proteomes" id="UP001429984"/>
    </source>
</evidence>
<feature type="signal peptide" evidence="1">
    <location>
        <begin position="1"/>
        <end position="19"/>
    </location>
</feature>
<feature type="chain" id="PRO_5045126034" evidence="1">
    <location>
        <begin position="20"/>
        <end position="150"/>
    </location>
</feature>
<gene>
    <name evidence="2" type="ORF">IU514_00295</name>
</gene>
<accession>A0ABS0B3M7</accession>
<dbReference type="EMBL" id="JADLZT010000001">
    <property type="protein sequence ID" value="MBF6022454.1"/>
    <property type="molecule type" value="Genomic_DNA"/>
</dbReference>
<dbReference type="SUPFAM" id="SSF56524">
    <property type="entry name" value="Oxidoreductase molybdopterin-binding domain"/>
    <property type="match status" value="1"/>
</dbReference>
<name>A0ABS0B3M7_9GAMM</name>
<dbReference type="InterPro" id="IPR036374">
    <property type="entry name" value="OxRdtase_Mopterin-bd_sf"/>
</dbReference>
<keyword evidence="1" id="KW-0732">Signal</keyword>
<dbReference type="Proteomes" id="UP001429984">
    <property type="component" value="Unassembled WGS sequence"/>
</dbReference>
<proteinExistence type="predicted"/>
<dbReference type="RefSeq" id="WP_194929070.1">
    <property type="nucleotide sequence ID" value="NZ_JADLZT010000001.1"/>
</dbReference>